<accession>A0A6G0ZRM5</accession>
<sequence>MVTQLTVTHTVVGSIHNKMQKMCSYNFQFSMLSSDCAIRFPTRSLSTMSE</sequence>
<dbReference type="AlphaFoldDB" id="A0A6G0ZRM5"/>
<organism evidence="1 2">
    <name type="scientific">Aphis craccivora</name>
    <name type="common">Cowpea aphid</name>
    <dbReference type="NCBI Taxonomy" id="307492"/>
    <lineage>
        <taxon>Eukaryota</taxon>
        <taxon>Metazoa</taxon>
        <taxon>Ecdysozoa</taxon>
        <taxon>Arthropoda</taxon>
        <taxon>Hexapoda</taxon>
        <taxon>Insecta</taxon>
        <taxon>Pterygota</taxon>
        <taxon>Neoptera</taxon>
        <taxon>Paraneoptera</taxon>
        <taxon>Hemiptera</taxon>
        <taxon>Sternorrhyncha</taxon>
        <taxon>Aphidomorpha</taxon>
        <taxon>Aphidoidea</taxon>
        <taxon>Aphididae</taxon>
        <taxon>Aphidini</taxon>
        <taxon>Aphis</taxon>
        <taxon>Aphis</taxon>
    </lineage>
</organism>
<dbReference type="EMBL" id="VUJU01000044">
    <property type="protein sequence ID" value="KAF0773630.1"/>
    <property type="molecule type" value="Genomic_DNA"/>
</dbReference>
<evidence type="ECO:0000313" key="2">
    <source>
        <dbReference type="Proteomes" id="UP000478052"/>
    </source>
</evidence>
<reference evidence="1 2" key="1">
    <citation type="submission" date="2019-08" db="EMBL/GenBank/DDBJ databases">
        <title>Whole genome of Aphis craccivora.</title>
        <authorList>
            <person name="Voronova N.V."/>
            <person name="Shulinski R.S."/>
            <person name="Bandarenka Y.V."/>
            <person name="Zhorov D.G."/>
            <person name="Warner D."/>
        </authorList>
    </citation>
    <scope>NUCLEOTIDE SEQUENCE [LARGE SCALE GENOMIC DNA]</scope>
    <source>
        <strain evidence="1">180601</strain>
        <tissue evidence="1">Whole Body</tissue>
    </source>
</reference>
<name>A0A6G0ZRM5_APHCR</name>
<comment type="caution">
    <text evidence="1">The sequence shown here is derived from an EMBL/GenBank/DDBJ whole genome shotgun (WGS) entry which is preliminary data.</text>
</comment>
<protein>
    <submittedName>
        <fullName evidence="1">Uncharacterized protein</fullName>
    </submittedName>
</protein>
<evidence type="ECO:0000313" key="1">
    <source>
        <dbReference type="EMBL" id="KAF0773630.1"/>
    </source>
</evidence>
<gene>
    <name evidence="1" type="ORF">FWK35_00016261</name>
</gene>
<dbReference type="Proteomes" id="UP000478052">
    <property type="component" value="Unassembled WGS sequence"/>
</dbReference>
<keyword evidence="2" id="KW-1185">Reference proteome</keyword>
<dbReference type="OrthoDB" id="10642976at2759"/>
<proteinExistence type="predicted"/>